<sequence>MAIRETDILIAGAGLAGLAAAARLGTAGQRVTLVDPAPETAGTRSDGREDLRTTAYLAPGIETLRRAGAWEAMARDAAPLRVMRLVDAGGALRQPRRTADFAASELQDAAFGQNIANTTARAALRARIAALGTVTMLPGTAVTGWLPRSDAAILRLSDGSRIAARLAIAADGRDSRLRRLAGLRARRWSYGQRALVFAVTHDPGHAGISTEIHRHGGPLTLVPMPMRAGRPSSAVVWMMPGARAERLMALGDTALAAELTAETMGLFGTLEIAGPRAAWPIIAQIAPQITERRLALIGEAAHVVPPIGAQGLNMSLADIECLAGIAAGAADVGAADILGRYARRRLPEIAARVLGVDLLNRFAQAEPQPLRDLRMAGLGAIAGIGPLRRLAMRAGLGATG</sequence>
<keyword evidence="5" id="KW-0274">FAD</keyword>
<dbReference type="InterPro" id="IPR051205">
    <property type="entry name" value="UbiH/COQ6_monooxygenase"/>
</dbReference>
<feature type="domain" description="FAD-binding" evidence="8">
    <location>
        <begin position="5"/>
        <end position="350"/>
    </location>
</feature>
<evidence type="ECO:0000259" key="8">
    <source>
        <dbReference type="Pfam" id="PF01494"/>
    </source>
</evidence>
<dbReference type="RefSeq" id="WP_285669727.1">
    <property type="nucleotide sequence ID" value="NZ_BSYI01000002.1"/>
</dbReference>
<comment type="pathway">
    <text evidence="2">Cofactor biosynthesis; ubiquinone biosynthesis.</text>
</comment>
<dbReference type="NCBIfam" id="TIGR01988">
    <property type="entry name" value="Ubi-OHases"/>
    <property type="match status" value="1"/>
</dbReference>
<dbReference type="EMBL" id="BSYI01000002">
    <property type="protein sequence ID" value="GMG81101.1"/>
    <property type="molecule type" value="Genomic_DNA"/>
</dbReference>
<keyword evidence="7" id="KW-0503">Monooxygenase</keyword>
<protein>
    <submittedName>
        <fullName evidence="9">UbiH/UbiF family hydroxylase</fullName>
    </submittedName>
</protein>
<proteinExistence type="inferred from homology"/>
<evidence type="ECO:0000256" key="5">
    <source>
        <dbReference type="ARBA" id="ARBA00022827"/>
    </source>
</evidence>
<evidence type="ECO:0000256" key="6">
    <source>
        <dbReference type="ARBA" id="ARBA00023002"/>
    </source>
</evidence>
<dbReference type="PANTHER" id="PTHR43876">
    <property type="entry name" value="UBIQUINONE BIOSYNTHESIS MONOOXYGENASE COQ6, MITOCHONDRIAL"/>
    <property type="match status" value="1"/>
</dbReference>
<evidence type="ECO:0000313" key="9">
    <source>
        <dbReference type="EMBL" id="GMG81101.1"/>
    </source>
</evidence>
<accession>A0ABQ6LFD5</accession>
<dbReference type="Proteomes" id="UP001239909">
    <property type="component" value="Unassembled WGS sequence"/>
</dbReference>
<dbReference type="InterPro" id="IPR002938">
    <property type="entry name" value="FAD-bd"/>
</dbReference>
<dbReference type="InterPro" id="IPR036188">
    <property type="entry name" value="FAD/NAD-bd_sf"/>
</dbReference>
<evidence type="ECO:0000256" key="1">
    <source>
        <dbReference type="ARBA" id="ARBA00001974"/>
    </source>
</evidence>
<dbReference type="PANTHER" id="PTHR43876:SF7">
    <property type="entry name" value="UBIQUINONE BIOSYNTHESIS MONOOXYGENASE COQ6, MITOCHONDRIAL"/>
    <property type="match status" value="1"/>
</dbReference>
<gene>
    <name evidence="9" type="ORF">LNKW23_03130</name>
</gene>
<evidence type="ECO:0000256" key="2">
    <source>
        <dbReference type="ARBA" id="ARBA00004749"/>
    </source>
</evidence>
<comment type="similarity">
    <text evidence="3">Belongs to the UbiH/COQ6 family.</text>
</comment>
<dbReference type="InterPro" id="IPR010971">
    <property type="entry name" value="UbiH/COQ6"/>
</dbReference>
<dbReference type="Pfam" id="PF01494">
    <property type="entry name" value="FAD_binding_3"/>
    <property type="match status" value="1"/>
</dbReference>
<keyword evidence="6" id="KW-0560">Oxidoreductase</keyword>
<dbReference type="Gene3D" id="3.50.50.60">
    <property type="entry name" value="FAD/NAD(P)-binding domain"/>
    <property type="match status" value="2"/>
</dbReference>
<comment type="caution">
    <text evidence="9">The sequence shown here is derived from an EMBL/GenBank/DDBJ whole genome shotgun (WGS) entry which is preliminary data.</text>
</comment>
<dbReference type="SUPFAM" id="SSF51905">
    <property type="entry name" value="FAD/NAD(P)-binding domain"/>
    <property type="match status" value="1"/>
</dbReference>
<keyword evidence="10" id="KW-1185">Reference proteome</keyword>
<organism evidence="9 10">
    <name type="scientific">Paralimibaculum aggregatum</name>
    <dbReference type="NCBI Taxonomy" id="3036245"/>
    <lineage>
        <taxon>Bacteria</taxon>
        <taxon>Pseudomonadati</taxon>
        <taxon>Pseudomonadota</taxon>
        <taxon>Alphaproteobacteria</taxon>
        <taxon>Rhodobacterales</taxon>
        <taxon>Paracoccaceae</taxon>
        <taxon>Paralimibaculum</taxon>
    </lineage>
</organism>
<keyword evidence="4" id="KW-0285">Flavoprotein</keyword>
<comment type="cofactor">
    <cofactor evidence="1">
        <name>FAD</name>
        <dbReference type="ChEBI" id="CHEBI:57692"/>
    </cofactor>
</comment>
<reference evidence="9 10" key="1">
    <citation type="submission" date="2023-04" db="EMBL/GenBank/DDBJ databases">
        <title>Marinoamorphus aggregata gen. nov., sp. Nov., isolate from tissue of brittle star Ophioplocus japonicus.</title>
        <authorList>
            <person name="Kawano K."/>
            <person name="Sawayama S."/>
            <person name="Nakagawa S."/>
        </authorList>
    </citation>
    <scope>NUCLEOTIDE SEQUENCE [LARGE SCALE GENOMIC DNA]</scope>
    <source>
        <strain evidence="9 10">NKW23</strain>
    </source>
</reference>
<name>A0ABQ6LFD5_9RHOB</name>
<evidence type="ECO:0000256" key="7">
    <source>
        <dbReference type="ARBA" id="ARBA00023033"/>
    </source>
</evidence>
<evidence type="ECO:0000256" key="4">
    <source>
        <dbReference type="ARBA" id="ARBA00022630"/>
    </source>
</evidence>
<dbReference type="PRINTS" id="PR00420">
    <property type="entry name" value="RNGMNOXGNASE"/>
</dbReference>
<evidence type="ECO:0000313" key="10">
    <source>
        <dbReference type="Proteomes" id="UP001239909"/>
    </source>
</evidence>
<evidence type="ECO:0000256" key="3">
    <source>
        <dbReference type="ARBA" id="ARBA00005349"/>
    </source>
</evidence>